<dbReference type="KEGG" id="bbel:109463054"/>
<evidence type="ECO:0000256" key="2">
    <source>
        <dbReference type="SAM" id="MobiDB-lite"/>
    </source>
</evidence>
<protein>
    <submittedName>
        <fullName evidence="4">Uncharacterized protein LOC109463054</fullName>
    </submittedName>
</protein>
<keyword evidence="1" id="KW-0175">Coiled coil</keyword>
<evidence type="ECO:0000313" key="4">
    <source>
        <dbReference type="RefSeq" id="XP_019615317.1"/>
    </source>
</evidence>
<gene>
    <name evidence="4" type="primary">LOC109463054</name>
</gene>
<dbReference type="OrthoDB" id="9993263at2759"/>
<accession>A0A6P4Y935</accession>
<sequence length="311" mass="34937">MQNCKFSTCGKVRQASPDSVMTEAGSAVSTLDKQYCVQKRVEMRKFDEAIQNLKREETVFLSSHDYRVRQVQRRMEILRDKRNKIIQERTEGVETNVFTLNGLAELSRAARAGQMRRRPSDALLQSDAVTELKKVSWRTPPPTPYSSSDEDSDSENTENRTDTQWMGITRTDRSAGHYSGVSGFRALPFMGLPRNEGFTSPDNRSKSCLQQGRTPGATRDRGSTFLPHITRKHTDNGSRDRYHRLAISGLGYNKPFSVGNNKGRLPDHRAHVTSLPSSPALPRHSKRNTNFPALFKAVASGNARARSSFSC</sequence>
<organism evidence="3 4">
    <name type="scientific">Branchiostoma belcheri</name>
    <name type="common">Amphioxus</name>
    <dbReference type="NCBI Taxonomy" id="7741"/>
    <lineage>
        <taxon>Eukaryota</taxon>
        <taxon>Metazoa</taxon>
        <taxon>Chordata</taxon>
        <taxon>Cephalochordata</taxon>
        <taxon>Leptocardii</taxon>
        <taxon>Amphioxiformes</taxon>
        <taxon>Branchiostomatidae</taxon>
        <taxon>Branchiostoma</taxon>
    </lineage>
</organism>
<dbReference type="RefSeq" id="XP_019615317.1">
    <property type="nucleotide sequence ID" value="XM_019759758.1"/>
</dbReference>
<evidence type="ECO:0000313" key="3">
    <source>
        <dbReference type="Proteomes" id="UP000515135"/>
    </source>
</evidence>
<feature type="region of interest" description="Disordered" evidence="2">
    <location>
        <begin position="198"/>
        <end position="222"/>
    </location>
</feature>
<keyword evidence="3" id="KW-1185">Reference proteome</keyword>
<feature type="region of interest" description="Disordered" evidence="2">
    <location>
        <begin position="133"/>
        <end position="164"/>
    </location>
</feature>
<evidence type="ECO:0000256" key="1">
    <source>
        <dbReference type="SAM" id="Coils"/>
    </source>
</evidence>
<dbReference type="AlphaFoldDB" id="A0A6P4Y935"/>
<dbReference type="Proteomes" id="UP000515135">
    <property type="component" value="Unplaced"/>
</dbReference>
<reference evidence="4" key="1">
    <citation type="submission" date="2025-08" db="UniProtKB">
        <authorList>
            <consortium name="RefSeq"/>
        </authorList>
    </citation>
    <scope>IDENTIFICATION</scope>
    <source>
        <tissue evidence="4">Gonad</tissue>
    </source>
</reference>
<feature type="compositionally biased region" description="Polar residues" evidence="2">
    <location>
        <begin position="198"/>
        <end position="213"/>
    </location>
</feature>
<feature type="coiled-coil region" evidence="1">
    <location>
        <begin position="36"/>
        <end position="88"/>
    </location>
</feature>
<name>A0A6P4Y935_BRABE</name>
<dbReference type="GeneID" id="109463054"/>
<proteinExistence type="predicted"/>